<dbReference type="PRINTS" id="PR00469">
    <property type="entry name" value="PNDRDTASEII"/>
</dbReference>
<dbReference type="SUPFAM" id="SSF51905">
    <property type="entry name" value="FAD/NAD(P)-binding domain"/>
    <property type="match status" value="1"/>
</dbReference>
<accession>A0ABP9DSF9</accession>
<dbReference type="InterPro" id="IPR029063">
    <property type="entry name" value="SAM-dependent_MTases_sf"/>
</dbReference>
<dbReference type="SUPFAM" id="SSF53335">
    <property type="entry name" value="S-adenosyl-L-methionine-dependent methyltransferases"/>
    <property type="match status" value="1"/>
</dbReference>
<evidence type="ECO:0000313" key="6">
    <source>
        <dbReference type="EMBL" id="GAA4853904.1"/>
    </source>
</evidence>
<reference evidence="7" key="1">
    <citation type="journal article" date="2019" name="Int. J. Syst. Evol. Microbiol.">
        <title>The Global Catalogue of Microorganisms (GCM) 10K type strain sequencing project: providing services to taxonomists for standard genome sequencing and annotation.</title>
        <authorList>
            <consortium name="The Broad Institute Genomics Platform"/>
            <consortium name="The Broad Institute Genome Sequencing Center for Infectious Disease"/>
            <person name="Wu L."/>
            <person name="Ma J."/>
        </authorList>
    </citation>
    <scope>NUCLEOTIDE SEQUENCE [LARGE SCALE GENOMIC DNA]</scope>
    <source>
        <strain evidence="7">JCM 13006</strain>
    </source>
</reference>
<keyword evidence="1" id="KW-0285">Flavoprotein</keyword>
<evidence type="ECO:0000259" key="4">
    <source>
        <dbReference type="Pfam" id="PF07992"/>
    </source>
</evidence>
<comment type="caution">
    <text evidence="6">The sequence shown here is derived from an EMBL/GenBank/DDBJ whole genome shotgun (WGS) entry which is preliminary data.</text>
</comment>
<evidence type="ECO:0000259" key="5">
    <source>
        <dbReference type="Pfam" id="PF13649"/>
    </source>
</evidence>
<dbReference type="Gene3D" id="3.40.50.150">
    <property type="entry name" value="Vaccinia Virus protein VP39"/>
    <property type="match status" value="1"/>
</dbReference>
<name>A0ABP9DSF9_9ACTN</name>
<dbReference type="PANTHER" id="PTHR48105">
    <property type="entry name" value="THIOREDOXIN REDUCTASE 1-RELATED-RELATED"/>
    <property type="match status" value="1"/>
</dbReference>
<dbReference type="EMBL" id="BAABIS010000001">
    <property type="protein sequence ID" value="GAA4853904.1"/>
    <property type="molecule type" value="Genomic_DNA"/>
</dbReference>
<evidence type="ECO:0000256" key="3">
    <source>
        <dbReference type="ARBA" id="ARBA00048132"/>
    </source>
</evidence>
<dbReference type="InterPro" id="IPR023753">
    <property type="entry name" value="FAD/NAD-binding_dom"/>
</dbReference>
<dbReference type="InterPro" id="IPR036188">
    <property type="entry name" value="FAD/NAD-bd_sf"/>
</dbReference>
<dbReference type="Pfam" id="PF07992">
    <property type="entry name" value="Pyr_redox_2"/>
    <property type="match status" value="1"/>
</dbReference>
<keyword evidence="7" id="KW-1185">Reference proteome</keyword>
<gene>
    <name evidence="6" type="ORF">GCM10023235_34030</name>
</gene>
<organism evidence="6 7">
    <name type="scientific">Kitasatospora terrestris</name>
    <dbReference type="NCBI Taxonomy" id="258051"/>
    <lineage>
        <taxon>Bacteria</taxon>
        <taxon>Bacillati</taxon>
        <taxon>Actinomycetota</taxon>
        <taxon>Actinomycetes</taxon>
        <taxon>Kitasatosporales</taxon>
        <taxon>Streptomycetaceae</taxon>
        <taxon>Kitasatospora</taxon>
    </lineage>
</organism>
<dbReference type="Pfam" id="PF13649">
    <property type="entry name" value="Methyltransf_25"/>
    <property type="match status" value="1"/>
</dbReference>
<dbReference type="Gene3D" id="3.50.50.60">
    <property type="entry name" value="FAD/NAD(P)-binding domain"/>
    <property type="match status" value="2"/>
</dbReference>
<sequence>MTAEHARQAERTERYDVVVVGGGAAGLSGALALARARRSVLVVDSGRPRNAPAGHVHNFLTREGTPPEELLAAGRAEVAGYGGRVTDGRVVRAERDGDGFRLTLAADGTGPASDASREIRARRLLVTTGLVDELPEVPGLAARWGRDVLHCPYCHGWEVRDRRIGVLATGPLAWHQAEMWRQWSPDLVVLLHGAERPAPEQAERLAARGIPVVTGPVAELETADDALTGVRLASGERVALDALVVTARVTARAELLESLGLAPEPVEFGGLVVGSQIAADPVGATAVPGVWVAGNVADVQAQVVTAAAAGLKAGAAINADLTAEDTRAAVAEHRARVGEMFEQEAWEERYRSRPVLWSGRPNPQLVLEADSLEPGRALEVGAGEGADALWLAERGWQVDAVDISATALERAAAHAVGRPGAESVSWIRADLREEPPAEGGYDLVTAQYMHLPGAARTELYARLADAVAPGGTLLLVGHDPSDLRVATRSALVPDALFTGGELASALDPDRWQVAAAETRTREVVDGDGNSVLVRDAVLVARRREDA</sequence>
<evidence type="ECO:0000313" key="7">
    <source>
        <dbReference type="Proteomes" id="UP001501752"/>
    </source>
</evidence>
<dbReference type="Proteomes" id="UP001501752">
    <property type="component" value="Unassembled WGS sequence"/>
</dbReference>
<feature type="domain" description="FAD/NAD(P)-binding" evidence="4">
    <location>
        <begin position="15"/>
        <end position="309"/>
    </location>
</feature>
<comment type="catalytic activity">
    <reaction evidence="3">
        <text>[thioredoxin]-dithiol + NADP(+) = [thioredoxin]-disulfide + NADPH + H(+)</text>
        <dbReference type="Rhea" id="RHEA:20345"/>
        <dbReference type="Rhea" id="RHEA-COMP:10698"/>
        <dbReference type="Rhea" id="RHEA-COMP:10700"/>
        <dbReference type="ChEBI" id="CHEBI:15378"/>
        <dbReference type="ChEBI" id="CHEBI:29950"/>
        <dbReference type="ChEBI" id="CHEBI:50058"/>
        <dbReference type="ChEBI" id="CHEBI:57783"/>
        <dbReference type="ChEBI" id="CHEBI:58349"/>
        <dbReference type="EC" id="1.8.1.9"/>
    </reaction>
</comment>
<protein>
    <submittedName>
        <fullName evidence="6">NAD(P)/FAD-dependent oxidoreductase</fullName>
    </submittedName>
</protein>
<evidence type="ECO:0000256" key="2">
    <source>
        <dbReference type="ARBA" id="ARBA00023002"/>
    </source>
</evidence>
<dbReference type="InterPro" id="IPR050097">
    <property type="entry name" value="Ferredoxin-NADP_redctase_2"/>
</dbReference>
<dbReference type="CDD" id="cd02440">
    <property type="entry name" value="AdoMet_MTases"/>
    <property type="match status" value="1"/>
</dbReference>
<proteinExistence type="predicted"/>
<keyword evidence="2" id="KW-0560">Oxidoreductase</keyword>
<feature type="domain" description="Methyltransferase" evidence="5">
    <location>
        <begin position="378"/>
        <end position="471"/>
    </location>
</feature>
<evidence type="ECO:0000256" key="1">
    <source>
        <dbReference type="ARBA" id="ARBA00022630"/>
    </source>
</evidence>
<dbReference type="PRINTS" id="PR00368">
    <property type="entry name" value="FADPNR"/>
</dbReference>
<dbReference type="RefSeq" id="WP_345697683.1">
    <property type="nucleotide sequence ID" value="NZ_BAABIS010000001.1"/>
</dbReference>
<dbReference type="InterPro" id="IPR041698">
    <property type="entry name" value="Methyltransf_25"/>
</dbReference>